<name>A0A2N8NWM1_STREU</name>
<dbReference type="Proteomes" id="UP000235945">
    <property type="component" value="Unassembled WGS sequence"/>
</dbReference>
<dbReference type="AlphaFoldDB" id="A0A2N8NWM1"/>
<proteinExistence type="predicted"/>
<dbReference type="EMBL" id="LGUI01000004">
    <property type="protein sequence ID" value="PNE33142.1"/>
    <property type="molecule type" value="Genomic_DNA"/>
</dbReference>
<keyword evidence="2" id="KW-1185">Reference proteome</keyword>
<evidence type="ECO:0000313" key="1">
    <source>
        <dbReference type="EMBL" id="PNE33142.1"/>
    </source>
</evidence>
<accession>A0A2N8NWM1</accession>
<organism evidence="1 2">
    <name type="scientific">Streptomyces eurocidicus</name>
    <name type="common">Streptoverticillium eurocidicus</name>
    <dbReference type="NCBI Taxonomy" id="66423"/>
    <lineage>
        <taxon>Bacteria</taxon>
        <taxon>Bacillati</taxon>
        <taxon>Actinomycetota</taxon>
        <taxon>Actinomycetes</taxon>
        <taxon>Kitasatosporales</taxon>
        <taxon>Streptomycetaceae</taxon>
        <taxon>Streptomyces</taxon>
    </lineage>
</organism>
<gene>
    <name evidence="1" type="ORF">AF335_15510</name>
</gene>
<sequence length="179" mass="18771">MHIPWKDSLVISRARRNLLAGVIGSISIIASGTPSVAAVSTGPDETPLPSAVETFEYPNAAKILKEQGIALRKGDGHILLADCRVSKDIQVMTSMDHPGQTERGLYCFKVTGTGKTGYLSLEIPKVYNIMTGDVAVRASLTAEGQTQTVTVPKNDGKGVGTGGTPPTAPTVLVELRVTG</sequence>
<comment type="caution">
    <text evidence="1">The sequence shown here is derived from an EMBL/GenBank/DDBJ whole genome shotgun (WGS) entry which is preliminary data.</text>
</comment>
<protein>
    <submittedName>
        <fullName evidence="1">Uncharacterized protein</fullName>
    </submittedName>
</protein>
<reference evidence="2" key="1">
    <citation type="submission" date="2015-07" db="EMBL/GenBank/DDBJ databases">
        <authorList>
            <person name="Graham D.E."/>
            <person name="Giannone R.J."/>
            <person name="Gulvik C.A."/>
            <person name="Hettich R.L."/>
            <person name="Klingeman D.M."/>
            <person name="Mahan K.M."/>
            <person name="Parry R.J."/>
            <person name="Spain J.C."/>
        </authorList>
    </citation>
    <scope>NUCLEOTIDE SEQUENCE [LARGE SCALE GENOMIC DNA]</scope>
    <source>
        <strain evidence="2">ATCC 27428</strain>
    </source>
</reference>
<evidence type="ECO:0000313" key="2">
    <source>
        <dbReference type="Proteomes" id="UP000235945"/>
    </source>
</evidence>